<evidence type="ECO:0000313" key="1">
    <source>
        <dbReference type="EMBL" id="PTQ45158.1"/>
    </source>
</evidence>
<protein>
    <submittedName>
        <fullName evidence="1">Uncharacterized protein</fullName>
    </submittedName>
</protein>
<dbReference type="Proteomes" id="UP000244005">
    <property type="component" value="Unassembled WGS sequence"/>
</dbReference>
<name>A0A2R6XGD6_MARPO</name>
<accession>A0A2R6XGD6</accession>
<dbReference type="EMBL" id="KZ772688">
    <property type="protein sequence ID" value="PTQ45158.1"/>
    <property type="molecule type" value="Genomic_DNA"/>
</dbReference>
<gene>
    <name evidence="1" type="ORF">MARPO_0016s0198</name>
</gene>
<evidence type="ECO:0000313" key="2">
    <source>
        <dbReference type="Proteomes" id="UP000244005"/>
    </source>
</evidence>
<keyword evidence="2" id="KW-1185">Reference proteome</keyword>
<organism evidence="1 2">
    <name type="scientific">Marchantia polymorpha</name>
    <name type="common">Common liverwort</name>
    <name type="synonym">Marchantia aquatica</name>
    <dbReference type="NCBI Taxonomy" id="3197"/>
    <lineage>
        <taxon>Eukaryota</taxon>
        <taxon>Viridiplantae</taxon>
        <taxon>Streptophyta</taxon>
        <taxon>Embryophyta</taxon>
        <taxon>Marchantiophyta</taxon>
        <taxon>Marchantiopsida</taxon>
        <taxon>Marchantiidae</taxon>
        <taxon>Marchantiales</taxon>
        <taxon>Marchantiaceae</taxon>
        <taxon>Marchantia</taxon>
    </lineage>
</organism>
<sequence>MIQFQRRDAQKCIKNWKRWCTQDCIQISRASPLVNPCNPFRGTCSKPARDQIPNRFHQFGRGTYKCFCTTKVYENVCMKLHLK</sequence>
<proteinExistence type="predicted"/>
<reference evidence="2" key="1">
    <citation type="journal article" date="2017" name="Cell">
        <title>Insights into land plant evolution garnered from the Marchantia polymorpha genome.</title>
        <authorList>
            <person name="Bowman J.L."/>
            <person name="Kohchi T."/>
            <person name="Yamato K.T."/>
            <person name="Jenkins J."/>
            <person name="Shu S."/>
            <person name="Ishizaki K."/>
            <person name="Yamaoka S."/>
            <person name="Nishihama R."/>
            <person name="Nakamura Y."/>
            <person name="Berger F."/>
            <person name="Adam C."/>
            <person name="Aki S.S."/>
            <person name="Althoff F."/>
            <person name="Araki T."/>
            <person name="Arteaga-Vazquez M.A."/>
            <person name="Balasubrmanian S."/>
            <person name="Barry K."/>
            <person name="Bauer D."/>
            <person name="Boehm C.R."/>
            <person name="Briginshaw L."/>
            <person name="Caballero-Perez J."/>
            <person name="Catarino B."/>
            <person name="Chen F."/>
            <person name="Chiyoda S."/>
            <person name="Chovatia M."/>
            <person name="Davies K.M."/>
            <person name="Delmans M."/>
            <person name="Demura T."/>
            <person name="Dierschke T."/>
            <person name="Dolan L."/>
            <person name="Dorantes-Acosta A.E."/>
            <person name="Eklund D.M."/>
            <person name="Florent S.N."/>
            <person name="Flores-Sandoval E."/>
            <person name="Fujiyama A."/>
            <person name="Fukuzawa H."/>
            <person name="Galik B."/>
            <person name="Grimanelli D."/>
            <person name="Grimwood J."/>
            <person name="Grossniklaus U."/>
            <person name="Hamada T."/>
            <person name="Haseloff J."/>
            <person name="Hetherington A.J."/>
            <person name="Higo A."/>
            <person name="Hirakawa Y."/>
            <person name="Hundley H.N."/>
            <person name="Ikeda Y."/>
            <person name="Inoue K."/>
            <person name="Inoue S.I."/>
            <person name="Ishida S."/>
            <person name="Jia Q."/>
            <person name="Kakita M."/>
            <person name="Kanazawa T."/>
            <person name="Kawai Y."/>
            <person name="Kawashima T."/>
            <person name="Kennedy M."/>
            <person name="Kinose K."/>
            <person name="Kinoshita T."/>
            <person name="Kohara Y."/>
            <person name="Koide E."/>
            <person name="Komatsu K."/>
            <person name="Kopischke S."/>
            <person name="Kubo M."/>
            <person name="Kyozuka J."/>
            <person name="Lagercrantz U."/>
            <person name="Lin S.S."/>
            <person name="Lindquist E."/>
            <person name="Lipzen A.M."/>
            <person name="Lu C.W."/>
            <person name="De Luna E."/>
            <person name="Martienssen R.A."/>
            <person name="Minamino N."/>
            <person name="Mizutani M."/>
            <person name="Mizutani M."/>
            <person name="Mochizuki N."/>
            <person name="Monte I."/>
            <person name="Mosher R."/>
            <person name="Nagasaki H."/>
            <person name="Nakagami H."/>
            <person name="Naramoto S."/>
            <person name="Nishitani K."/>
            <person name="Ohtani M."/>
            <person name="Okamoto T."/>
            <person name="Okumura M."/>
            <person name="Phillips J."/>
            <person name="Pollak B."/>
            <person name="Reinders A."/>
            <person name="Rovekamp M."/>
            <person name="Sano R."/>
            <person name="Sawa S."/>
            <person name="Schmid M.W."/>
            <person name="Shirakawa M."/>
            <person name="Solano R."/>
            <person name="Spunde A."/>
            <person name="Suetsugu N."/>
            <person name="Sugano S."/>
            <person name="Sugiyama A."/>
            <person name="Sun R."/>
            <person name="Suzuki Y."/>
            <person name="Takenaka M."/>
            <person name="Takezawa D."/>
            <person name="Tomogane H."/>
            <person name="Tsuzuki M."/>
            <person name="Ueda T."/>
            <person name="Umeda M."/>
            <person name="Ward J.M."/>
            <person name="Watanabe Y."/>
            <person name="Yazaki K."/>
            <person name="Yokoyama R."/>
            <person name="Yoshitake Y."/>
            <person name="Yotsui I."/>
            <person name="Zachgo S."/>
            <person name="Schmutz J."/>
        </authorList>
    </citation>
    <scope>NUCLEOTIDE SEQUENCE [LARGE SCALE GENOMIC DNA]</scope>
    <source>
        <strain evidence="2">Tak-1</strain>
    </source>
</reference>
<dbReference type="AlphaFoldDB" id="A0A2R6XGD6"/>